<gene>
    <name evidence="3" type="ORF">KDA_13690</name>
</gene>
<evidence type="ECO:0000256" key="1">
    <source>
        <dbReference type="SAM" id="MobiDB-lite"/>
    </source>
</evidence>
<feature type="region of interest" description="Disordered" evidence="1">
    <location>
        <begin position="1"/>
        <end position="34"/>
    </location>
</feature>
<organism evidence="3 4">
    <name type="scientific">Dictyobacter alpinus</name>
    <dbReference type="NCBI Taxonomy" id="2014873"/>
    <lineage>
        <taxon>Bacteria</taxon>
        <taxon>Bacillati</taxon>
        <taxon>Chloroflexota</taxon>
        <taxon>Ktedonobacteria</taxon>
        <taxon>Ktedonobacterales</taxon>
        <taxon>Dictyobacteraceae</taxon>
        <taxon>Dictyobacter</taxon>
    </lineage>
</organism>
<feature type="transmembrane region" description="Helical" evidence="2">
    <location>
        <begin position="84"/>
        <end position="105"/>
    </location>
</feature>
<dbReference type="Proteomes" id="UP000287171">
    <property type="component" value="Unassembled WGS sequence"/>
</dbReference>
<proteinExistence type="predicted"/>
<keyword evidence="2" id="KW-0812">Transmembrane</keyword>
<dbReference type="RefSeq" id="WP_126626417.1">
    <property type="nucleotide sequence ID" value="NZ_BIFT01000001.1"/>
</dbReference>
<keyword evidence="4" id="KW-1185">Reference proteome</keyword>
<keyword evidence="2" id="KW-1133">Transmembrane helix</keyword>
<evidence type="ECO:0000313" key="4">
    <source>
        <dbReference type="Proteomes" id="UP000287171"/>
    </source>
</evidence>
<dbReference type="EMBL" id="BIFT01000001">
    <property type="protein sequence ID" value="GCE25885.1"/>
    <property type="molecule type" value="Genomic_DNA"/>
</dbReference>
<evidence type="ECO:0000313" key="3">
    <source>
        <dbReference type="EMBL" id="GCE25885.1"/>
    </source>
</evidence>
<protein>
    <recommendedName>
        <fullName evidence="5">Adhesin domain-containing protein</fullName>
    </recommendedName>
</protein>
<reference evidence="4" key="1">
    <citation type="submission" date="2018-12" db="EMBL/GenBank/DDBJ databases">
        <title>Tengunoibacter tsumagoiensis gen. nov., sp. nov., Dictyobacter kobayashii sp. nov., D. alpinus sp. nov., and D. joshuensis sp. nov. and description of Dictyobacteraceae fam. nov. within the order Ktedonobacterales isolated from Tengu-no-mugimeshi.</title>
        <authorList>
            <person name="Wang C.M."/>
            <person name="Zheng Y."/>
            <person name="Sakai Y."/>
            <person name="Toyoda A."/>
            <person name="Minakuchi Y."/>
            <person name="Abe K."/>
            <person name="Yokota A."/>
            <person name="Yabe S."/>
        </authorList>
    </citation>
    <scope>NUCLEOTIDE SEQUENCE [LARGE SCALE GENOMIC DNA]</scope>
    <source>
        <strain evidence="4">Uno16</strain>
    </source>
</reference>
<keyword evidence="2" id="KW-0472">Membrane</keyword>
<accession>A0A402B3G2</accession>
<dbReference type="OrthoDB" id="151224at2"/>
<sequence>MDNQKASFGDSAESGQPFNAHVEPTSPSNVDPYRQPHLEQAAVPLYQHPDDYKAPAESFSHPRHAGEKLIPTERFSIIGTCIKFIPPALIIFLLIFLFAGGGNLFKGMVQAKLPAIQHLQVSQPVRVIIHNQQGKVHIHNGSEGAVTISTNKTTPDWILGTVAGPNVDARVVDRGHTVLIDARRQKDTAPDDQDTDLDVTVPPSVDIQASVQHGSAYIEGVSGNMDVEVSDSINAQNVNSGSGRIIFKAHDGAIDVDQIQGQTFFSTYQGHIELVNAYLSRFSRLSTQDGKIAFDGNVEAGSKYSFETRTGNIEVALPSTASFALHIRAENGSIDNAFDSDVVGPAPRAQIGIATLSGNVEINENN</sequence>
<evidence type="ECO:0000256" key="2">
    <source>
        <dbReference type="SAM" id="Phobius"/>
    </source>
</evidence>
<comment type="caution">
    <text evidence="3">The sequence shown here is derived from an EMBL/GenBank/DDBJ whole genome shotgun (WGS) entry which is preliminary data.</text>
</comment>
<evidence type="ECO:0008006" key="5">
    <source>
        <dbReference type="Google" id="ProtNLM"/>
    </source>
</evidence>
<dbReference type="AlphaFoldDB" id="A0A402B3G2"/>
<name>A0A402B3G2_9CHLR</name>